<accession>A0A8S5LLB1</accession>
<organism evidence="1">
    <name type="scientific">Siphoviridae sp. ctKcB20</name>
    <dbReference type="NCBI Taxonomy" id="2827568"/>
    <lineage>
        <taxon>Viruses</taxon>
        <taxon>Duplodnaviria</taxon>
        <taxon>Heunggongvirae</taxon>
        <taxon>Uroviricota</taxon>
        <taxon>Caudoviricetes</taxon>
    </lineage>
</organism>
<name>A0A8S5LLB1_9CAUD</name>
<dbReference type="EMBL" id="BK015870">
    <property type="protein sequence ID" value="DAD70742.1"/>
    <property type="molecule type" value="Genomic_DNA"/>
</dbReference>
<evidence type="ECO:0000313" key="1">
    <source>
        <dbReference type="EMBL" id="DAD70742.1"/>
    </source>
</evidence>
<reference evidence="1" key="1">
    <citation type="journal article" date="2021" name="Proc. Natl. Acad. Sci. U.S.A.">
        <title>A Catalog of Tens of Thousands of Viruses from Human Metagenomes Reveals Hidden Associations with Chronic Diseases.</title>
        <authorList>
            <person name="Tisza M.J."/>
            <person name="Buck C.B."/>
        </authorList>
    </citation>
    <scope>NUCLEOTIDE SEQUENCE</scope>
    <source>
        <strain evidence="1">CtKcB20</strain>
    </source>
</reference>
<sequence length="91" mass="10386">MNTNEVSVCDGCSNWRICKFSEDVKRAEAEYKQLRENWPECVETTLGCKYKQYVTNRLSAYNGANYLKTGYPSNSIFNSDYTPTGSSKTTK</sequence>
<proteinExistence type="predicted"/>
<protein>
    <submittedName>
        <fullName evidence="1">Uncharacterized protein</fullName>
    </submittedName>
</protein>